<sequence>MPDGGYDEFIKEYGLKYKWGNERNLDELFIQGEESIVDYCLKAKKCNDIVKLCKDHFRSEFYSGLTPKEDVLQKMIIIMNW</sequence>
<accession>A0A2I1GU02</accession>
<organism evidence="1 2">
    <name type="scientific">Rhizophagus irregularis</name>
    <dbReference type="NCBI Taxonomy" id="588596"/>
    <lineage>
        <taxon>Eukaryota</taxon>
        <taxon>Fungi</taxon>
        <taxon>Fungi incertae sedis</taxon>
        <taxon>Mucoromycota</taxon>
        <taxon>Glomeromycotina</taxon>
        <taxon>Glomeromycetes</taxon>
        <taxon>Glomerales</taxon>
        <taxon>Glomeraceae</taxon>
        <taxon>Rhizophagus</taxon>
    </lineage>
</organism>
<evidence type="ECO:0000313" key="2">
    <source>
        <dbReference type="Proteomes" id="UP000234323"/>
    </source>
</evidence>
<keyword evidence="2" id="KW-1185">Reference proteome</keyword>
<dbReference type="EMBL" id="LLXI01000826">
    <property type="protein sequence ID" value="PKY50107.1"/>
    <property type="molecule type" value="Genomic_DNA"/>
</dbReference>
<gene>
    <name evidence="1" type="ORF">RhiirA4_466406</name>
</gene>
<dbReference type="Proteomes" id="UP000234323">
    <property type="component" value="Unassembled WGS sequence"/>
</dbReference>
<evidence type="ECO:0000313" key="1">
    <source>
        <dbReference type="EMBL" id="PKY50107.1"/>
    </source>
</evidence>
<name>A0A2I1GU02_9GLOM</name>
<proteinExistence type="predicted"/>
<comment type="caution">
    <text evidence="1">The sequence shown here is derived from an EMBL/GenBank/DDBJ whole genome shotgun (WGS) entry which is preliminary data.</text>
</comment>
<reference evidence="1 2" key="1">
    <citation type="submission" date="2015-10" db="EMBL/GenBank/DDBJ databases">
        <title>Genome analyses suggest a sexual origin of heterokaryosis in a supposedly ancient asexual fungus.</title>
        <authorList>
            <person name="Ropars J."/>
            <person name="Sedzielewska K."/>
            <person name="Noel J."/>
            <person name="Charron P."/>
            <person name="Farinelli L."/>
            <person name="Marton T."/>
            <person name="Kruger M."/>
            <person name="Pelin A."/>
            <person name="Brachmann A."/>
            <person name="Corradi N."/>
        </authorList>
    </citation>
    <scope>NUCLEOTIDE SEQUENCE [LARGE SCALE GENOMIC DNA]</scope>
    <source>
        <strain evidence="1 2">A4</strain>
    </source>
</reference>
<protein>
    <submittedName>
        <fullName evidence="1">Uncharacterized protein</fullName>
    </submittedName>
</protein>
<dbReference type="AlphaFoldDB" id="A0A2I1GU02"/>